<proteinExistence type="predicted"/>
<gene>
    <name evidence="4" type="ORF">H2O64_11630</name>
</gene>
<feature type="domain" description="Glycosyl transferase family 1" evidence="2">
    <location>
        <begin position="221"/>
        <end position="387"/>
    </location>
</feature>
<keyword evidence="1" id="KW-0808">Transferase</keyword>
<feature type="domain" description="Glycosyltransferase subfamily 4-like N-terminal" evidence="3">
    <location>
        <begin position="16"/>
        <end position="204"/>
    </location>
</feature>
<dbReference type="SUPFAM" id="SSF53756">
    <property type="entry name" value="UDP-Glycosyltransferase/glycogen phosphorylase"/>
    <property type="match status" value="1"/>
</dbReference>
<sequence length="414" mass="46881">MRILLIHQYFLEKGDGGGSRFNEMTQVWANQGHDITVLAGMVHYTTGKKADRYKGKLTFKDEQFYDKVDVLRCHVSESYNVSFIGRLWAYFSFVFSSIYAGLFKTKGKYDVIVVTSPPLFVGITAYVLSKIKRVPFVFEIRDLWPESAIDTGVLKNGMIIKFAFWFEKFIYKRAKLINVLTPAFRDKLIQDKKVPAEKIIFIPNAADFSLAEKIQEDFDAEAFKKELGLSDKFVITYVGAHGVANHLIQLIDAAEKLTDTNIVFQLIGAGMRKEALIEEAKKRNLSNVIFRDPVSKQEVFKYILASDVGASVLKKVDTFKTIYSNKTFDYMSCKRPILLAIDGVSRELVHNAKCGVYVEPENSDAIVKGAKELANKSAAEIQQMGEDGYAFAKAHFDRDKLAKEYTNKIQGILK</sequence>
<evidence type="ECO:0000259" key="2">
    <source>
        <dbReference type="Pfam" id="PF00534"/>
    </source>
</evidence>
<dbReference type="PANTHER" id="PTHR46401">
    <property type="entry name" value="GLYCOSYLTRANSFERASE WBBK-RELATED"/>
    <property type="match status" value="1"/>
</dbReference>
<evidence type="ECO:0000313" key="5">
    <source>
        <dbReference type="Proteomes" id="UP000619238"/>
    </source>
</evidence>
<dbReference type="PANTHER" id="PTHR46401:SF2">
    <property type="entry name" value="GLYCOSYLTRANSFERASE WBBK-RELATED"/>
    <property type="match status" value="1"/>
</dbReference>
<dbReference type="Pfam" id="PF13579">
    <property type="entry name" value="Glyco_trans_4_4"/>
    <property type="match status" value="1"/>
</dbReference>
<evidence type="ECO:0000259" key="3">
    <source>
        <dbReference type="Pfam" id="PF13579"/>
    </source>
</evidence>
<protein>
    <submittedName>
        <fullName evidence="4">Glycosyltransferase family 4 protein</fullName>
    </submittedName>
</protein>
<organism evidence="4 5">
    <name type="scientific">Kordia aestuariivivens</name>
    <dbReference type="NCBI Taxonomy" id="2759037"/>
    <lineage>
        <taxon>Bacteria</taxon>
        <taxon>Pseudomonadati</taxon>
        <taxon>Bacteroidota</taxon>
        <taxon>Flavobacteriia</taxon>
        <taxon>Flavobacteriales</taxon>
        <taxon>Flavobacteriaceae</taxon>
        <taxon>Kordia</taxon>
    </lineage>
</organism>
<evidence type="ECO:0000256" key="1">
    <source>
        <dbReference type="ARBA" id="ARBA00022679"/>
    </source>
</evidence>
<accession>A0ABR7QAJ0</accession>
<evidence type="ECO:0000313" key="4">
    <source>
        <dbReference type="EMBL" id="MBC8755329.1"/>
    </source>
</evidence>
<dbReference type="InterPro" id="IPR001296">
    <property type="entry name" value="Glyco_trans_1"/>
</dbReference>
<keyword evidence="5" id="KW-1185">Reference proteome</keyword>
<dbReference type="EMBL" id="JACGWS010000006">
    <property type="protein sequence ID" value="MBC8755329.1"/>
    <property type="molecule type" value="Genomic_DNA"/>
</dbReference>
<dbReference type="Pfam" id="PF00534">
    <property type="entry name" value="Glycos_transf_1"/>
    <property type="match status" value="1"/>
</dbReference>
<name>A0ABR7QAJ0_9FLAO</name>
<reference evidence="4 5" key="1">
    <citation type="submission" date="2020-07" db="EMBL/GenBank/DDBJ databases">
        <title>Description of Kordia aestuariivivens sp. nov., isolated from a tidal flat.</title>
        <authorList>
            <person name="Park S."/>
            <person name="Yoon J.-H."/>
        </authorList>
    </citation>
    <scope>NUCLEOTIDE SEQUENCE [LARGE SCALE GENOMIC DNA]</scope>
    <source>
        <strain evidence="4 5">YSTF-M3</strain>
    </source>
</reference>
<dbReference type="RefSeq" id="WP_187562375.1">
    <property type="nucleotide sequence ID" value="NZ_JACGWS010000006.1"/>
</dbReference>
<dbReference type="CDD" id="cd03794">
    <property type="entry name" value="GT4_WbuB-like"/>
    <property type="match status" value="1"/>
</dbReference>
<dbReference type="InterPro" id="IPR028098">
    <property type="entry name" value="Glyco_trans_4-like_N"/>
</dbReference>
<dbReference type="Proteomes" id="UP000619238">
    <property type="component" value="Unassembled WGS sequence"/>
</dbReference>
<comment type="caution">
    <text evidence="4">The sequence shown here is derived from an EMBL/GenBank/DDBJ whole genome shotgun (WGS) entry which is preliminary data.</text>
</comment>
<dbReference type="Gene3D" id="3.40.50.2000">
    <property type="entry name" value="Glycogen Phosphorylase B"/>
    <property type="match status" value="2"/>
</dbReference>